<sequence length="182" mass="21603">MYCNDWLPPPVPNDVFQQICTDMEKAEQRGQLDQMFQTECRDEISHQSKETLLGSLSIGMKLYKSTFKKIFAYDMTTPGFTEDAITRLEILGCSKAKEYYNSVVKEWQQEHDEMMKNVAEWYSKQDYDRKAVDQSRKLQEAEQQERQKQLLMRRSQLLRKKKELLKQKKESLKISREGDQGK</sequence>
<dbReference type="Proteomes" id="UP000286137">
    <property type="component" value="Unassembled WGS sequence"/>
</dbReference>
<gene>
    <name evidence="3" type="ORF">DW243_04340</name>
    <name evidence="2" type="ORF">DWY88_15985</name>
</gene>
<organism evidence="2 5">
    <name type="scientific">Mediterraneibacter gnavus</name>
    <name type="common">Ruminococcus gnavus</name>
    <dbReference type="NCBI Taxonomy" id="33038"/>
    <lineage>
        <taxon>Bacteria</taxon>
        <taxon>Bacillati</taxon>
        <taxon>Bacillota</taxon>
        <taxon>Clostridia</taxon>
        <taxon>Lachnospirales</taxon>
        <taxon>Lachnospiraceae</taxon>
        <taxon>Mediterraneibacter</taxon>
    </lineage>
</organism>
<dbReference type="AlphaFoldDB" id="A0A412BR33"/>
<accession>A0A412BR33</accession>
<evidence type="ECO:0000313" key="2">
    <source>
        <dbReference type="EMBL" id="RGQ60145.1"/>
    </source>
</evidence>
<evidence type="ECO:0000256" key="1">
    <source>
        <dbReference type="SAM" id="Coils"/>
    </source>
</evidence>
<protein>
    <submittedName>
        <fullName evidence="2">Uncharacterized protein</fullName>
    </submittedName>
</protein>
<dbReference type="Proteomes" id="UP000283981">
    <property type="component" value="Unassembled WGS sequence"/>
</dbReference>
<evidence type="ECO:0000313" key="4">
    <source>
        <dbReference type="Proteomes" id="UP000283981"/>
    </source>
</evidence>
<dbReference type="EMBL" id="QRIS01000005">
    <property type="protein sequence ID" value="RHG87341.1"/>
    <property type="molecule type" value="Genomic_DNA"/>
</dbReference>
<comment type="caution">
    <text evidence="2">The sequence shown here is derived from an EMBL/GenBank/DDBJ whole genome shotgun (WGS) entry which is preliminary data.</text>
</comment>
<keyword evidence="1" id="KW-0175">Coiled coil</keyword>
<feature type="coiled-coil region" evidence="1">
    <location>
        <begin position="104"/>
        <end position="168"/>
    </location>
</feature>
<proteinExistence type="predicted"/>
<name>A0A412BR33_MEDGN</name>
<dbReference type="RefSeq" id="WP_118014325.1">
    <property type="nucleotide sequence ID" value="NZ_BAABXJ010000001.1"/>
</dbReference>
<evidence type="ECO:0000313" key="5">
    <source>
        <dbReference type="Proteomes" id="UP000286137"/>
    </source>
</evidence>
<evidence type="ECO:0000313" key="3">
    <source>
        <dbReference type="EMBL" id="RHG87341.1"/>
    </source>
</evidence>
<dbReference type="EMBL" id="QRTJ01000050">
    <property type="protein sequence ID" value="RGQ60145.1"/>
    <property type="molecule type" value="Genomic_DNA"/>
</dbReference>
<reference evidence="4 5" key="1">
    <citation type="submission" date="2018-08" db="EMBL/GenBank/DDBJ databases">
        <title>A genome reference for cultivated species of the human gut microbiota.</title>
        <authorList>
            <person name="Zou Y."/>
            <person name="Xue W."/>
            <person name="Luo G."/>
        </authorList>
    </citation>
    <scope>NUCLEOTIDE SEQUENCE [LARGE SCALE GENOMIC DNA]</scope>
    <source>
        <strain evidence="2 5">AF27-4BH</strain>
        <strain evidence="3 4">AM21-18</strain>
    </source>
</reference>